<evidence type="ECO:0000313" key="3">
    <source>
        <dbReference type="Proteomes" id="UP000518887"/>
    </source>
</evidence>
<dbReference type="InterPro" id="IPR004291">
    <property type="entry name" value="Transposase_IS66_central"/>
</dbReference>
<feature type="domain" description="Transposase IS66 central" evidence="1">
    <location>
        <begin position="84"/>
        <end position="146"/>
    </location>
</feature>
<sequence length="183" mass="20793">MKLAVVLVWGGIKERLYFFYKFILKTGFYPNTVIIAHSLKKSYAGFGRTKLDECYLDYYDLKYDEIIGIARKENPPPVSTVVKRGKKKKGKVLSLIERLSSLKDSMLLFARNFAVPFTNNSAEQNIRNLKSKSKVAGNFRSDDGARWYLKIHSYIDSARKHGVNAFEAVKLAFSGTPALCFGF</sequence>
<evidence type="ECO:0000259" key="1">
    <source>
        <dbReference type="Pfam" id="PF03050"/>
    </source>
</evidence>
<dbReference type="EMBL" id="JACHFQ010000006">
    <property type="protein sequence ID" value="MBB5226603.1"/>
    <property type="molecule type" value="Genomic_DNA"/>
</dbReference>
<dbReference type="Pfam" id="PF03050">
    <property type="entry name" value="DDE_Tnp_IS66"/>
    <property type="match status" value="1"/>
</dbReference>
<dbReference type="PANTHER" id="PTHR33678:SF1">
    <property type="entry name" value="BLL1576 PROTEIN"/>
    <property type="match status" value="1"/>
</dbReference>
<gene>
    <name evidence="2" type="ORF">HNP76_001984</name>
</gene>
<dbReference type="AlphaFoldDB" id="A0A7W8G9Z8"/>
<reference evidence="2 3" key="1">
    <citation type="submission" date="2020-08" db="EMBL/GenBank/DDBJ databases">
        <title>Genomic Encyclopedia of Type Strains, Phase IV (KMG-IV): sequencing the most valuable type-strain genomes for metagenomic binning, comparative biology and taxonomic classification.</title>
        <authorList>
            <person name="Goeker M."/>
        </authorList>
    </citation>
    <scope>NUCLEOTIDE SEQUENCE [LARGE SCALE GENOMIC DNA]</scope>
    <source>
        <strain evidence="2 3">DSM 103462</strain>
    </source>
</reference>
<dbReference type="PANTHER" id="PTHR33678">
    <property type="entry name" value="BLL1576 PROTEIN"/>
    <property type="match status" value="1"/>
</dbReference>
<dbReference type="Proteomes" id="UP000518887">
    <property type="component" value="Unassembled WGS sequence"/>
</dbReference>
<keyword evidence="3" id="KW-1185">Reference proteome</keyword>
<evidence type="ECO:0000313" key="2">
    <source>
        <dbReference type="EMBL" id="MBB5226603.1"/>
    </source>
</evidence>
<dbReference type="RefSeq" id="WP_184660033.1">
    <property type="nucleotide sequence ID" value="NZ_CP031518.1"/>
</dbReference>
<protein>
    <recommendedName>
        <fullName evidence="1">Transposase IS66 central domain-containing protein</fullName>
    </recommendedName>
</protein>
<proteinExistence type="predicted"/>
<organism evidence="2 3">
    <name type="scientific">Treponema ruminis</name>
    <dbReference type="NCBI Taxonomy" id="744515"/>
    <lineage>
        <taxon>Bacteria</taxon>
        <taxon>Pseudomonadati</taxon>
        <taxon>Spirochaetota</taxon>
        <taxon>Spirochaetia</taxon>
        <taxon>Spirochaetales</taxon>
        <taxon>Treponemataceae</taxon>
        <taxon>Treponema</taxon>
    </lineage>
</organism>
<dbReference type="InterPro" id="IPR052344">
    <property type="entry name" value="Transposase-related"/>
</dbReference>
<name>A0A7W8G9Z8_9SPIR</name>
<accession>A0A7W8G9Z8</accession>
<comment type="caution">
    <text evidence="2">The sequence shown here is derived from an EMBL/GenBank/DDBJ whole genome shotgun (WGS) entry which is preliminary data.</text>
</comment>